<proteinExistence type="predicted"/>
<evidence type="ECO:0000313" key="7">
    <source>
        <dbReference type="Proteomes" id="UP000225972"/>
    </source>
</evidence>
<dbReference type="AlphaFoldDB" id="A0A238JI69"/>
<evidence type="ECO:0000313" key="6">
    <source>
        <dbReference type="EMBL" id="SMX30083.1"/>
    </source>
</evidence>
<sequence>MKLKITSAEVAERAGVSQSAVSRVFTPGASASKKTVEKVRKAADELGYRPNVLARAMVSGRSRIIGLVVAYLENQFYPIVLEKLSNALQELGYHILIFTAPNSADGIDAVIQDLMDYQVDGIVAASVSLSSDLAERATQAGIPVVLFNRGQDNSPFVEVTSDNIAGGRQVAQFLLDAGHERIAHISGWQGSSTGRERQQGFNAALDEAGTTSIATLDGMYSRDVAMACTDRLLSDYSPDAIFVGNDHMAFAVIDTLRARGIEVGKEISVIGYDDVPMASWGAYDLTTIRQPVNRMVDATVSALMQHIDNPNIAAPRREAIEGPLIVRRSARKPKGWTNEGI</sequence>
<dbReference type="InterPro" id="IPR046335">
    <property type="entry name" value="LacI/GalR-like_sensor"/>
</dbReference>
<evidence type="ECO:0000256" key="3">
    <source>
        <dbReference type="ARBA" id="ARBA00023125"/>
    </source>
</evidence>
<protein>
    <submittedName>
        <fullName evidence="6">HTH-type transcriptional regulator DegA</fullName>
    </submittedName>
</protein>
<name>A0A238JI69_9RHOB</name>
<dbReference type="Proteomes" id="UP000225972">
    <property type="component" value="Unassembled WGS sequence"/>
</dbReference>
<dbReference type="GO" id="GO:0000976">
    <property type="term" value="F:transcription cis-regulatory region binding"/>
    <property type="evidence" value="ECO:0007669"/>
    <property type="project" value="TreeGrafter"/>
</dbReference>
<dbReference type="InterPro" id="IPR000843">
    <property type="entry name" value="HTH_LacI"/>
</dbReference>
<dbReference type="Gene3D" id="3.40.50.2300">
    <property type="match status" value="2"/>
</dbReference>
<dbReference type="SUPFAM" id="SSF53822">
    <property type="entry name" value="Periplasmic binding protein-like I"/>
    <property type="match status" value="1"/>
</dbReference>
<dbReference type="PANTHER" id="PTHR30146:SF95">
    <property type="entry name" value="RIBOSE OPERON REPRESSOR"/>
    <property type="match status" value="1"/>
</dbReference>
<dbReference type="SUPFAM" id="SSF47413">
    <property type="entry name" value="lambda repressor-like DNA-binding domains"/>
    <property type="match status" value="1"/>
</dbReference>
<dbReference type="PANTHER" id="PTHR30146">
    <property type="entry name" value="LACI-RELATED TRANSCRIPTIONAL REPRESSOR"/>
    <property type="match status" value="1"/>
</dbReference>
<evidence type="ECO:0000256" key="1">
    <source>
        <dbReference type="ARBA" id="ARBA00022491"/>
    </source>
</evidence>
<dbReference type="OrthoDB" id="8433438at2"/>
<dbReference type="InterPro" id="IPR028082">
    <property type="entry name" value="Peripla_BP_I"/>
</dbReference>
<gene>
    <name evidence="6" type="primary">degA_2</name>
    <name evidence="6" type="ORF">TRP8649_04223</name>
</gene>
<dbReference type="SMART" id="SM00354">
    <property type="entry name" value="HTH_LACI"/>
    <property type="match status" value="1"/>
</dbReference>
<reference evidence="7" key="1">
    <citation type="submission" date="2017-05" db="EMBL/GenBank/DDBJ databases">
        <authorList>
            <person name="Rodrigo-Torres L."/>
            <person name="Arahal R. D."/>
            <person name="Lucena T."/>
        </authorList>
    </citation>
    <scope>NUCLEOTIDE SEQUENCE [LARGE SCALE GENOMIC DNA]</scope>
    <source>
        <strain evidence="7">CECT 8649</strain>
    </source>
</reference>
<dbReference type="Pfam" id="PF00356">
    <property type="entry name" value="LacI"/>
    <property type="match status" value="1"/>
</dbReference>
<dbReference type="InterPro" id="IPR010982">
    <property type="entry name" value="Lambda_DNA-bd_dom_sf"/>
</dbReference>
<feature type="domain" description="HTH lacI-type" evidence="5">
    <location>
        <begin position="5"/>
        <end position="59"/>
    </location>
</feature>
<dbReference type="CDD" id="cd06278">
    <property type="entry name" value="PBP1_LacI-like"/>
    <property type="match status" value="1"/>
</dbReference>
<dbReference type="GO" id="GO:0003700">
    <property type="term" value="F:DNA-binding transcription factor activity"/>
    <property type="evidence" value="ECO:0007669"/>
    <property type="project" value="TreeGrafter"/>
</dbReference>
<dbReference type="RefSeq" id="WP_099248840.1">
    <property type="nucleotide sequence ID" value="NZ_FXXP01000003.1"/>
</dbReference>
<evidence type="ECO:0000256" key="2">
    <source>
        <dbReference type="ARBA" id="ARBA00023015"/>
    </source>
</evidence>
<dbReference type="PROSITE" id="PS50932">
    <property type="entry name" value="HTH_LACI_2"/>
    <property type="match status" value="1"/>
</dbReference>
<keyword evidence="2" id="KW-0805">Transcription regulation</keyword>
<dbReference type="EMBL" id="FXXP01000003">
    <property type="protein sequence ID" value="SMX30083.1"/>
    <property type="molecule type" value="Genomic_DNA"/>
</dbReference>
<keyword evidence="3" id="KW-0238">DNA-binding</keyword>
<dbReference type="Pfam" id="PF13377">
    <property type="entry name" value="Peripla_BP_3"/>
    <property type="match status" value="1"/>
</dbReference>
<organism evidence="6 7">
    <name type="scientific">Pelagimonas phthalicica</name>
    <dbReference type="NCBI Taxonomy" id="1037362"/>
    <lineage>
        <taxon>Bacteria</taxon>
        <taxon>Pseudomonadati</taxon>
        <taxon>Pseudomonadota</taxon>
        <taxon>Alphaproteobacteria</taxon>
        <taxon>Rhodobacterales</taxon>
        <taxon>Roseobacteraceae</taxon>
        <taxon>Pelagimonas</taxon>
    </lineage>
</organism>
<keyword evidence="1" id="KW-0678">Repressor</keyword>
<dbReference type="CDD" id="cd01392">
    <property type="entry name" value="HTH_LacI"/>
    <property type="match status" value="1"/>
</dbReference>
<evidence type="ECO:0000259" key="5">
    <source>
        <dbReference type="PROSITE" id="PS50932"/>
    </source>
</evidence>
<keyword evidence="7" id="KW-1185">Reference proteome</keyword>
<dbReference type="Gene3D" id="1.10.260.40">
    <property type="entry name" value="lambda repressor-like DNA-binding domains"/>
    <property type="match status" value="1"/>
</dbReference>
<keyword evidence="4" id="KW-0804">Transcription</keyword>
<evidence type="ECO:0000256" key="4">
    <source>
        <dbReference type="ARBA" id="ARBA00023163"/>
    </source>
</evidence>
<accession>A0A238JI69</accession>